<dbReference type="Proteomes" id="UP001230268">
    <property type="component" value="Unassembled WGS sequence"/>
</dbReference>
<evidence type="ECO:0000313" key="3">
    <source>
        <dbReference type="EMBL" id="KAK1441951.1"/>
    </source>
</evidence>
<evidence type="ECO:0000313" key="4">
    <source>
        <dbReference type="Proteomes" id="UP001230268"/>
    </source>
</evidence>
<keyword evidence="2" id="KW-0472">Membrane</keyword>
<dbReference type="AlphaFoldDB" id="A0AAD8LMN4"/>
<gene>
    <name evidence="3" type="ORF">BgAZ_502830</name>
</gene>
<keyword evidence="2" id="KW-0812">Transmembrane</keyword>
<organism evidence="3 4">
    <name type="scientific">Babesia gibsoni</name>
    <dbReference type="NCBI Taxonomy" id="33632"/>
    <lineage>
        <taxon>Eukaryota</taxon>
        <taxon>Sar</taxon>
        <taxon>Alveolata</taxon>
        <taxon>Apicomplexa</taxon>
        <taxon>Aconoidasida</taxon>
        <taxon>Piroplasmida</taxon>
        <taxon>Babesiidae</taxon>
        <taxon>Babesia</taxon>
    </lineage>
</organism>
<feature type="transmembrane region" description="Helical" evidence="2">
    <location>
        <begin position="104"/>
        <end position="128"/>
    </location>
</feature>
<evidence type="ECO:0000256" key="1">
    <source>
        <dbReference type="SAM" id="MobiDB-lite"/>
    </source>
</evidence>
<sequence>MTNSALTRINEESDNDGSSAHSSNAYEDREAQGGKYGSKIRWQDLNYPLGFHIVHYDHRELNTISSRICRLAHYASIFVYFTLLLNMVDVIALASMSIDPIRILYSFFNIVLIGPVVCLNFCLIFLVLATGKRSYYRCYLALQSLLCILYLVLASLGVGPVNGFTKILNQEKELDGLSSKLR</sequence>
<dbReference type="EMBL" id="JAVEPI010000005">
    <property type="protein sequence ID" value="KAK1441951.1"/>
    <property type="molecule type" value="Genomic_DNA"/>
</dbReference>
<name>A0AAD8LMN4_BABGI</name>
<feature type="transmembrane region" description="Helical" evidence="2">
    <location>
        <begin position="77"/>
        <end position="98"/>
    </location>
</feature>
<proteinExistence type="predicted"/>
<keyword evidence="4" id="KW-1185">Reference proteome</keyword>
<feature type="region of interest" description="Disordered" evidence="1">
    <location>
        <begin position="1"/>
        <end position="25"/>
    </location>
</feature>
<feature type="compositionally biased region" description="Polar residues" evidence="1">
    <location>
        <begin position="16"/>
        <end position="25"/>
    </location>
</feature>
<comment type="caution">
    <text evidence="3">The sequence shown here is derived from an EMBL/GenBank/DDBJ whole genome shotgun (WGS) entry which is preliminary data.</text>
</comment>
<keyword evidence="2" id="KW-1133">Transmembrane helix</keyword>
<feature type="transmembrane region" description="Helical" evidence="2">
    <location>
        <begin position="140"/>
        <end position="159"/>
    </location>
</feature>
<evidence type="ECO:0000256" key="2">
    <source>
        <dbReference type="SAM" id="Phobius"/>
    </source>
</evidence>
<protein>
    <submittedName>
        <fullName evidence="3">Uncharacterized protein</fullName>
    </submittedName>
</protein>
<reference evidence="3" key="1">
    <citation type="submission" date="2023-08" db="EMBL/GenBank/DDBJ databases">
        <title>Draft sequence of the Babesia gibsoni genome.</title>
        <authorList>
            <person name="Yamagishi J.Y."/>
            <person name="Xuan X.X."/>
        </authorList>
    </citation>
    <scope>NUCLEOTIDE SEQUENCE</scope>
    <source>
        <strain evidence="3">Azabu</strain>
    </source>
</reference>
<accession>A0AAD8LMN4</accession>